<dbReference type="OMA" id="ATWIERD"/>
<dbReference type="PANTHER" id="PTHR17985">
    <property type="entry name" value="SER/THR-RICH PROTEIN T10 IN DGCR REGION"/>
    <property type="match status" value="1"/>
</dbReference>
<protein>
    <recommendedName>
        <fullName evidence="3">NRDE protein-domain-containing protein</fullName>
    </recommendedName>
</protein>
<evidence type="ECO:0000313" key="2">
    <source>
        <dbReference type="Proteomes" id="UP000219338"/>
    </source>
</evidence>
<dbReference type="AlphaFoldDB" id="A0A284RGM7"/>
<dbReference type="EMBL" id="FUEG01000008">
    <property type="protein sequence ID" value="SJL07897.1"/>
    <property type="molecule type" value="Genomic_DNA"/>
</dbReference>
<evidence type="ECO:0000313" key="1">
    <source>
        <dbReference type="EMBL" id="SJL07897.1"/>
    </source>
</evidence>
<name>A0A284RGM7_ARMOS</name>
<dbReference type="PANTHER" id="PTHR17985:SF8">
    <property type="entry name" value="TRANSPORT AND GOLGI ORGANIZATION PROTEIN 2 HOMOLOG"/>
    <property type="match status" value="1"/>
</dbReference>
<dbReference type="OrthoDB" id="191601at2759"/>
<proteinExistence type="predicted"/>
<evidence type="ECO:0008006" key="3">
    <source>
        <dbReference type="Google" id="ProtNLM"/>
    </source>
</evidence>
<dbReference type="Proteomes" id="UP000219338">
    <property type="component" value="Unassembled WGS sequence"/>
</dbReference>
<reference evidence="2" key="1">
    <citation type="journal article" date="2017" name="Nat. Ecol. Evol.">
        <title>Genome expansion and lineage-specific genetic innovations in the forest pathogenic fungi Armillaria.</title>
        <authorList>
            <person name="Sipos G."/>
            <person name="Prasanna A.N."/>
            <person name="Walter M.C."/>
            <person name="O'Connor E."/>
            <person name="Balint B."/>
            <person name="Krizsan K."/>
            <person name="Kiss B."/>
            <person name="Hess J."/>
            <person name="Varga T."/>
            <person name="Slot J."/>
            <person name="Riley R."/>
            <person name="Boka B."/>
            <person name="Rigling D."/>
            <person name="Barry K."/>
            <person name="Lee J."/>
            <person name="Mihaltcheva S."/>
            <person name="LaButti K."/>
            <person name="Lipzen A."/>
            <person name="Waldron R."/>
            <person name="Moloney N.M."/>
            <person name="Sperisen C."/>
            <person name="Kredics L."/>
            <person name="Vagvoelgyi C."/>
            <person name="Patrignani A."/>
            <person name="Fitzpatrick D."/>
            <person name="Nagy I."/>
            <person name="Doyle S."/>
            <person name="Anderson J.B."/>
            <person name="Grigoriev I.V."/>
            <person name="Gueldener U."/>
            <person name="Muensterkoetter M."/>
            <person name="Nagy L.G."/>
        </authorList>
    </citation>
    <scope>NUCLEOTIDE SEQUENCE [LARGE SCALE GENOMIC DNA]</scope>
    <source>
        <strain evidence="2">C18/9</strain>
    </source>
</reference>
<sequence length="304" mass="33218">MIEGYYTDTEPDLTTTPSRCVSLSGPSSTRITLCEFPLLALFFLSFLKAQATRILCTNRDEFLDRPTLDAHFHSFGRNSNSKKEEDVLSGIDVLGGGTWFGMTRAGRIALLTNITEPPPPHPFALSRGSLVSSHLLSEAPVPRDTPFAGFNLLLLVPKGRAGFEAEFVSNGGAGGPIVSRKGELTGGFSNAVDGKEEWDKVVQGKSGFAGIVGGGRDLVEGLFGLLDEHPPERVVHRSELKKAIHVVPLSVEGKMYGTRLSTVLLVRKDGEVLFIERDIWKLDHDGTVTRAPPESQRLYRFQLE</sequence>
<gene>
    <name evidence="1" type="ORF">ARMOST_11254</name>
</gene>
<dbReference type="Pfam" id="PF05742">
    <property type="entry name" value="TANGO2"/>
    <property type="match status" value="1"/>
</dbReference>
<keyword evidence="2" id="KW-1185">Reference proteome</keyword>
<organism evidence="1 2">
    <name type="scientific">Armillaria ostoyae</name>
    <name type="common">Armillaria root rot fungus</name>
    <dbReference type="NCBI Taxonomy" id="47428"/>
    <lineage>
        <taxon>Eukaryota</taxon>
        <taxon>Fungi</taxon>
        <taxon>Dikarya</taxon>
        <taxon>Basidiomycota</taxon>
        <taxon>Agaricomycotina</taxon>
        <taxon>Agaricomycetes</taxon>
        <taxon>Agaricomycetidae</taxon>
        <taxon>Agaricales</taxon>
        <taxon>Marasmiineae</taxon>
        <taxon>Physalacriaceae</taxon>
        <taxon>Armillaria</taxon>
    </lineage>
</organism>
<dbReference type="InterPro" id="IPR008551">
    <property type="entry name" value="TANGO2"/>
</dbReference>
<dbReference type="GO" id="GO:0005794">
    <property type="term" value="C:Golgi apparatus"/>
    <property type="evidence" value="ECO:0007669"/>
    <property type="project" value="TreeGrafter"/>
</dbReference>
<dbReference type="GO" id="GO:0007030">
    <property type="term" value="P:Golgi organization"/>
    <property type="evidence" value="ECO:0007669"/>
    <property type="project" value="TreeGrafter"/>
</dbReference>
<accession>A0A284RGM7</accession>
<dbReference type="GO" id="GO:0009306">
    <property type="term" value="P:protein secretion"/>
    <property type="evidence" value="ECO:0007669"/>
    <property type="project" value="TreeGrafter"/>
</dbReference>